<evidence type="ECO:0000256" key="3">
    <source>
        <dbReference type="ARBA" id="ARBA00023125"/>
    </source>
</evidence>
<keyword evidence="2" id="KW-0805">Transcription regulation</keyword>
<dbReference type="AlphaFoldDB" id="A0A7X1EAB6"/>
<dbReference type="PROSITE" id="PS50110">
    <property type="entry name" value="RESPONSE_REGULATORY"/>
    <property type="match status" value="1"/>
</dbReference>
<keyword evidence="1" id="KW-0597">Phosphoprotein</keyword>
<dbReference type="PROSITE" id="PS50043">
    <property type="entry name" value="HTH_LUXR_2"/>
    <property type="match status" value="1"/>
</dbReference>
<keyword evidence="9" id="KW-1185">Reference proteome</keyword>
<dbReference type="InterPro" id="IPR036388">
    <property type="entry name" value="WH-like_DNA-bd_sf"/>
</dbReference>
<dbReference type="SMART" id="SM00448">
    <property type="entry name" value="REC"/>
    <property type="match status" value="1"/>
</dbReference>
<accession>A0A7X1EAB6</accession>
<dbReference type="CDD" id="cd06170">
    <property type="entry name" value="LuxR_C_like"/>
    <property type="match status" value="1"/>
</dbReference>
<dbReference type="InterPro" id="IPR000792">
    <property type="entry name" value="Tscrpt_reg_LuxR_C"/>
</dbReference>
<feature type="domain" description="Response regulatory" evidence="7">
    <location>
        <begin position="10"/>
        <end position="126"/>
    </location>
</feature>
<dbReference type="SUPFAM" id="SSF46894">
    <property type="entry name" value="C-terminal effector domain of the bipartite response regulators"/>
    <property type="match status" value="1"/>
</dbReference>
<dbReference type="EMBL" id="JACHVC010000013">
    <property type="protein sequence ID" value="MBC2608226.1"/>
    <property type="molecule type" value="Genomic_DNA"/>
</dbReference>
<dbReference type="InterPro" id="IPR058245">
    <property type="entry name" value="NreC/VraR/RcsB-like_REC"/>
</dbReference>
<evidence type="ECO:0000313" key="9">
    <source>
        <dbReference type="Proteomes" id="UP000526501"/>
    </source>
</evidence>
<dbReference type="InterPro" id="IPR001789">
    <property type="entry name" value="Sig_transdc_resp-reg_receiver"/>
</dbReference>
<dbReference type="Pfam" id="PF00196">
    <property type="entry name" value="GerE"/>
    <property type="match status" value="1"/>
</dbReference>
<sequence>MTQPTNQTSRMVVLEDQLMLRDLLSSLAITIPGIMVVGEAADGRTALKLCEEESPDIVMFELFLPGLNGIEILRQYGPRNSKTRFIAISSQFTPDTIRELLELGCHGIVSKNSPASKLKEGLREVKSGSGYLCPVCASLLRESHLVASSISKKKNRLSNREREVLQSVAEGFSTKQIAEMLEVSVKTIEAHRANLMKKLDARSAVELTRCAFELGIIELPSQSKPAAYTVSN</sequence>
<keyword evidence="4" id="KW-0804">Transcription</keyword>
<dbReference type="SUPFAM" id="SSF52172">
    <property type="entry name" value="CheY-like"/>
    <property type="match status" value="1"/>
</dbReference>
<reference evidence="8 9" key="1">
    <citation type="submission" date="2020-07" db="EMBL/GenBank/DDBJ databases">
        <authorList>
            <person name="Feng X."/>
        </authorList>
    </citation>
    <scope>NUCLEOTIDE SEQUENCE [LARGE SCALE GENOMIC DNA]</scope>
    <source>
        <strain evidence="8 9">JCM23202</strain>
    </source>
</reference>
<protein>
    <submittedName>
        <fullName evidence="8">Response regulator transcription factor</fullName>
    </submittedName>
</protein>
<evidence type="ECO:0000256" key="2">
    <source>
        <dbReference type="ARBA" id="ARBA00023015"/>
    </source>
</evidence>
<dbReference type="Gene3D" id="1.10.10.10">
    <property type="entry name" value="Winged helix-like DNA-binding domain superfamily/Winged helix DNA-binding domain"/>
    <property type="match status" value="1"/>
</dbReference>
<evidence type="ECO:0000259" key="6">
    <source>
        <dbReference type="PROSITE" id="PS50043"/>
    </source>
</evidence>
<dbReference type="GO" id="GO:0000160">
    <property type="term" value="P:phosphorelay signal transduction system"/>
    <property type="evidence" value="ECO:0007669"/>
    <property type="project" value="InterPro"/>
</dbReference>
<keyword evidence="3" id="KW-0238">DNA-binding</keyword>
<dbReference type="InterPro" id="IPR011006">
    <property type="entry name" value="CheY-like_superfamily"/>
</dbReference>
<comment type="caution">
    <text evidence="8">The sequence shown here is derived from an EMBL/GenBank/DDBJ whole genome shotgun (WGS) entry which is preliminary data.</text>
</comment>
<comment type="caution">
    <text evidence="5">Lacks conserved residue(s) required for the propagation of feature annotation.</text>
</comment>
<organism evidence="8 9">
    <name type="scientific">Pelagicoccus albus</name>
    <dbReference type="NCBI Taxonomy" id="415222"/>
    <lineage>
        <taxon>Bacteria</taxon>
        <taxon>Pseudomonadati</taxon>
        <taxon>Verrucomicrobiota</taxon>
        <taxon>Opitutia</taxon>
        <taxon>Puniceicoccales</taxon>
        <taxon>Pelagicoccaceae</taxon>
        <taxon>Pelagicoccus</taxon>
    </lineage>
</organism>
<evidence type="ECO:0000313" key="8">
    <source>
        <dbReference type="EMBL" id="MBC2608226.1"/>
    </source>
</evidence>
<dbReference type="PRINTS" id="PR00038">
    <property type="entry name" value="HTHLUXR"/>
</dbReference>
<dbReference type="InterPro" id="IPR039420">
    <property type="entry name" value="WalR-like"/>
</dbReference>
<dbReference type="Pfam" id="PF00072">
    <property type="entry name" value="Response_reg"/>
    <property type="match status" value="1"/>
</dbReference>
<dbReference type="SMART" id="SM00421">
    <property type="entry name" value="HTH_LUXR"/>
    <property type="match status" value="1"/>
</dbReference>
<dbReference type="PANTHER" id="PTHR43214:SF41">
    <property type="entry name" value="NITRATE_NITRITE RESPONSE REGULATOR PROTEIN NARP"/>
    <property type="match status" value="1"/>
</dbReference>
<evidence type="ECO:0000256" key="1">
    <source>
        <dbReference type="ARBA" id="ARBA00022553"/>
    </source>
</evidence>
<dbReference type="Gene3D" id="3.40.50.2300">
    <property type="match status" value="1"/>
</dbReference>
<dbReference type="CDD" id="cd17535">
    <property type="entry name" value="REC_NarL-like"/>
    <property type="match status" value="1"/>
</dbReference>
<evidence type="ECO:0000256" key="5">
    <source>
        <dbReference type="PROSITE-ProRule" id="PRU00169"/>
    </source>
</evidence>
<dbReference type="Proteomes" id="UP000526501">
    <property type="component" value="Unassembled WGS sequence"/>
</dbReference>
<gene>
    <name evidence="8" type="ORF">H5P27_19375</name>
</gene>
<dbReference type="InterPro" id="IPR016032">
    <property type="entry name" value="Sig_transdc_resp-reg_C-effctor"/>
</dbReference>
<feature type="domain" description="HTH luxR-type" evidence="6">
    <location>
        <begin position="150"/>
        <end position="215"/>
    </location>
</feature>
<dbReference type="PANTHER" id="PTHR43214">
    <property type="entry name" value="TWO-COMPONENT RESPONSE REGULATOR"/>
    <property type="match status" value="1"/>
</dbReference>
<dbReference type="GO" id="GO:0003677">
    <property type="term" value="F:DNA binding"/>
    <property type="evidence" value="ECO:0007669"/>
    <property type="project" value="UniProtKB-KW"/>
</dbReference>
<dbReference type="PROSITE" id="PS00622">
    <property type="entry name" value="HTH_LUXR_1"/>
    <property type="match status" value="1"/>
</dbReference>
<proteinExistence type="predicted"/>
<evidence type="ECO:0000259" key="7">
    <source>
        <dbReference type="PROSITE" id="PS50110"/>
    </source>
</evidence>
<dbReference type="GO" id="GO:0006355">
    <property type="term" value="P:regulation of DNA-templated transcription"/>
    <property type="evidence" value="ECO:0007669"/>
    <property type="project" value="InterPro"/>
</dbReference>
<dbReference type="RefSeq" id="WP_185662076.1">
    <property type="nucleotide sequence ID" value="NZ_CAWPOO010000013.1"/>
</dbReference>
<name>A0A7X1EAB6_9BACT</name>
<evidence type="ECO:0000256" key="4">
    <source>
        <dbReference type="ARBA" id="ARBA00023163"/>
    </source>
</evidence>